<proteinExistence type="predicted"/>
<evidence type="ECO:0000256" key="4">
    <source>
        <dbReference type="ARBA" id="ARBA00023136"/>
    </source>
</evidence>
<protein>
    <submittedName>
        <fullName evidence="7">DMT family transporter</fullName>
    </submittedName>
</protein>
<dbReference type="GO" id="GO:0016020">
    <property type="term" value="C:membrane"/>
    <property type="evidence" value="ECO:0007669"/>
    <property type="project" value="UniProtKB-SubCell"/>
</dbReference>
<dbReference type="Pfam" id="PF00892">
    <property type="entry name" value="EamA"/>
    <property type="match status" value="2"/>
</dbReference>
<dbReference type="EMBL" id="JAKRRY010000004">
    <property type="protein sequence ID" value="MCW8345452.1"/>
    <property type="molecule type" value="Genomic_DNA"/>
</dbReference>
<dbReference type="PANTHER" id="PTHR22911">
    <property type="entry name" value="ACYL-MALONYL CONDENSING ENZYME-RELATED"/>
    <property type="match status" value="1"/>
</dbReference>
<organism evidence="7 8">
    <name type="scientific">Vibrio qingdaonensis</name>
    <dbReference type="NCBI Taxonomy" id="2829491"/>
    <lineage>
        <taxon>Bacteria</taxon>
        <taxon>Pseudomonadati</taxon>
        <taxon>Pseudomonadota</taxon>
        <taxon>Gammaproteobacteria</taxon>
        <taxon>Vibrionales</taxon>
        <taxon>Vibrionaceae</taxon>
        <taxon>Vibrio</taxon>
    </lineage>
</organism>
<dbReference type="AlphaFoldDB" id="A0A9X3CL83"/>
<keyword evidence="8" id="KW-1185">Reference proteome</keyword>
<reference evidence="7" key="1">
    <citation type="submission" date="2022-02" db="EMBL/GenBank/DDBJ databases">
        <title>Vibrio sp. nov, a new bacterium isolated from seawater.</title>
        <authorList>
            <person name="Yuan Y."/>
        </authorList>
    </citation>
    <scope>NUCLEOTIDE SEQUENCE</scope>
    <source>
        <strain evidence="7">ZSDZ65</strain>
    </source>
</reference>
<dbReference type="PANTHER" id="PTHR22911:SF6">
    <property type="entry name" value="SOLUTE CARRIER FAMILY 35 MEMBER G1"/>
    <property type="match status" value="1"/>
</dbReference>
<evidence type="ECO:0000256" key="5">
    <source>
        <dbReference type="SAM" id="Phobius"/>
    </source>
</evidence>
<evidence type="ECO:0000259" key="6">
    <source>
        <dbReference type="Pfam" id="PF00892"/>
    </source>
</evidence>
<feature type="transmembrane region" description="Helical" evidence="5">
    <location>
        <begin position="125"/>
        <end position="145"/>
    </location>
</feature>
<evidence type="ECO:0000313" key="7">
    <source>
        <dbReference type="EMBL" id="MCW8345452.1"/>
    </source>
</evidence>
<feature type="domain" description="EamA" evidence="6">
    <location>
        <begin position="150"/>
        <end position="294"/>
    </location>
</feature>
<feature type="transmembrane region" description="Helical" evidence="5">
    <location>
        <begin position="218"/>
        <end position="236"/>
    </location>
</feature>
<dbReference type="InterPro" id="IPR000620">
    <property type="entry name" value="EamA_dom"/>
</dbReference>
<sequence length="320" mass="34755">MQINPGYRAVGLMLSSTLSLSITGVLTKLLASDVSPGNLTVLRFLLPAAVLLLFLALTSIRLPPKGMRRILVFRALSIGACQLCFIYAIDKLSLVESVVLFGTGPLFIMLFETLFFGVRLSFSTIVSFVVTSIGVVLLAGDISGFTAKPEILIGLLAGVFNAGSQLSLHRASKGSMSGIENNAWAFLLAGLSIAPIVMVTSVGALGDVWRLNVTSWDIARHWETILLLALLTMMIINTQTSRYKAYQLAPTSSQIAPLIYSNLIFTAVWQLVFFDVVFNQYQVGGILLIVCANVMCTLCNHRRPVNNLATNIRKRPLSSI</sequence>
<dbReference type="SUPFAM" id="SSF103481">
    <property type="entry name" value="Multidrug resistance efflux transporter EmrE"/>
    <property type="match status" value="2"/>
</dbReference>
<keyword evidence="2 5" id="KW-0812">Transmembrane</keyword>
<dbReference type="RefSeq" id="WP_265673892.1">
    <property type="nucleotide sequence ID" value="NZ_JAKRRY010000004.1"/>
</dbReference>
<feature type="transmembrane region" description="Helical" evidence="5">
    <location>
        <begin position="71"/>
        <end position="89"/>
    </location>
</feature>
<feature type="transmembrane region" description="Helical" evidence="5">
    <location>
        <begin position="183"/>
        <end position="206"/>
    </location>
</feature>
<feature type="transmembrane region" description="Helical" evidence="5">
    <location>
        <begin position="151"/>
        <end position="171"/>
    </location>
</feature>
<comment type="caution">
    <text evidence="7">The sequence shown here is derived from an EMBL/GenBank/DDBJ whole genome shotgun (WGS) entry which is preliminary data.</text>
</comment>
<feature type="transmembrane region" description="Helical" evidence="5">
    <location>
        <begin position="95"/>
        <end position="118"/>
    </location>
</feature>
<evidence type="ECO:0000313" key="8">
    <source>
        <dbReference type="Proteomes" id="UP001155587"/>
    </source>
</evidence>
<feature type="transmembrane region" description="Helical" evidence="5">
    <location>
        <begin position="41"/>
        <end position="59"/>
    </location>
</feature>
<comment type="subcellular location">
    <subcellularLocation>
        <location evidence="1">Membrane</location>
        <topology evidence="1">Multi-pass membrane protein</topology>
    </subcellularLocation>
</comment>
<gene>
    <name evidence="7" type="ORF">MD535_05325</name>
</gene>
<keyword evidence="4 5" id="KW-0472">Membrane</keyword>
<dbReference type="Proteomes" id="UP001155587">
    <property type="component" value="Unassembled WGS sequence"/>
</dbReference>
<feature type="transmembrane region" description="Helical" evidence="5">
    <location>
        <begin position="280"/>
        <end position="299"/>
    </location>
</feature>
<feature type="domain" description="EamA" evidence="6">
    <location>
        <begin position="10"/>
        <end position="138"/>
    </location>
</feature>
<dbReference type="InterPro" id="IPR037185">
    <property type="entry name" value="EmrE-like"/>
</dbReference>
<feature type="transmembrane region" description="Helical" evidence="5">
    <location>
        <begin position="257"/>
        <end position="274"/>
    </location>
</feature>
<evidence type="ECO:0000256" key="2">
    <source>
        <dbReference type="ARBA" id="ARBA00022692"/>
    </source>
</evidence>
<evidence type="ECO:0000256" key="3">
    <source>
        <dbReference type="ARBA" id="ARBA00022989"/>
    </source>
</evidence>
<keyword evidence="3 5" id="KW-1133">Transmembrane helix</keyword>
<evidence type="ECO:0000256" key="1">
    <source>
        <dbReference type="ARBA" id="ARBA00004141"/>
    </source>
</evidence>
<name>A0A9X3CL83_9VIBR</name>
<accession>A0A9X3CL83</accession>